<protein>
    <submittedName>
        <fullName evidence="2">DEKNAAC102960</fullName>
    </submittedName>
</protein>
<feature type="compositionally biased region" description="Basic and acidic residues" evidence="1">
    <location>
        <begin position="207"/>
        <end position="227"/>
    </location>
</feature>
<feature type="region of interest" description="Disordered" evidence="1">
    <location>
        <begin position="1"/>
        <end position="71"/>
    </location>
</feature>
<proteinExistence type="predicted"/>
<feature type="region of interest" description="Disordered" evidence="1">
    <location>
        <begin position="176"/>
        <end position="227"/>
    </location>
</feature>
<evidence type="ECO:0000313" key="3">
    <source>
        <dbReference type="Proteomes" id="UP000290900"/>
    </source>
</evidence>
<dbReference type="Proteomes" id="UP000290900">
    <property type="component" value="Unassembled WGS sequence"/>
</dbReference>
<name>A0A448YM51_BRENA</name>
<dbReference type="EMBL" id="CAACVR010000015">
    <property type="protein sequence ID" value="VEU21966.1"/>
    <property type="molecule type" value="Genomic_DNA"/>
</dbReference>
<organism evidence="2 3">
    <name type="scientific">Brettanomyces naardenensis</name>
    <name type="common">Yeast</name>
    <dbReference type="NCBI Taxonomy" id="13370"/>
    <lineage>
        <taxon>Eukaryota</taxon>
        <taxon>Fungi</taxon>
        <taxon>Dikarya</taxon>
        <taxon>Ascomycota</taxon>
        <taxon>Saccharomycotina</taxon>
        <taxon>Pichiomycetes</taxon>
        <taxon>Pichiales</taxon>
        <taxon>Pichiaceae</taxon>
        <taxon>Brettanomyces</taxon>
    </lineage>
</organism>
<accession>A0A448YM51</accession>
<dbReference type="AlphaFoldDB" id="A0A448YM51"/>
<reference evidence="2 3" key="1">
    <citation type="submission" date="2018-12" db="EMBL/GenBank/DDBJ databases">
        <authorList>
            <person name="Tiukova I."/>
            <person name="Dainat J."/>
        </authorList>
    </citation>
    <scope>NUCLEOTIDE SEQUENCE [LARGE SCALE GENOMIC DNA]</scope>
</reference>
<sequence length="300" mass="34578">MARPRIRFSPIKKPNELTSSNQKEDNEINKVRTIDFVPEFETSSPKKDTGVTGEHDTDTNRSVDLEDDSGYRTEESYNYEELDSSFLSPIVATHRSDDLRNGEFEDYQGDYEDNAAVVDIPTVKADSTRKPVSSEVSNEDAKIVELSGNQGQESDENIDAESTIVKVTQFIDEKRRKLEEADKNVDPVRRKENGGNTQKKKKKKRRGQELLHSKREHTGHNDNDKDWTSEEWTRLYNYLKRWKLTGDSGMMKASRLEKKFGCSIGELEIRVKTLRTVIDKKKREELRKNVDRILGEEGSE</sequence>
<feature type="compositionally biased region" description="Basic and acidic residues" evidence="1">
    <location>
        <begin position="22"/>
        <end position="33"/>
    </location>
</feature>
<feature type="compositionally biased region" description="Basic and acidic residues" evidence="1">
    <location>
        <begin position="176"/>
        <end position="193"/>
    </location>
</feature>
<evidence type="ECO:0000256" key="1">
    <source>
        <dbReference type="SAM" id="MobiDB-lite"/>
    </source>
</evidence>
<evidence type="ECO:0000313" key="2">
    <source>
        <dbReference type="EMBL" id="VEU21966.1"/>
    </source>
</evidence>
<keyword evidence="3" id="KW-1185">Reference proteome</keyword>
<feature type="compositionally biased region" description="Basic and acidic residues" evidence="1">
    <location>
        <begin position="44"/>
        <end position="71"/>
    </location>
</feature>
<feature type="region of interest" description="Disordered" evidence="1">
    <location>
        <begin position="125"/>
        <end position="161"/>
    </location>
</feature>
<gene>
    <name evidence="2" type="ORF">BRENAR_LOCUS2698</name>
</gene>
<dbReference type="InParanoid" id="A0A448YM51"/>
<dbReference type="OrthoDB" id="3998015at2759"/>